<dbReference type="OrthoDB" id="6252479at2759"/>
<keyword evidence="6" id="KW-0472">Membrane</keyword>
<dbReference type="InterPro" id="IPR002126">
    <property type="entry name" value="Cadherin-like_dom"/>
</dbReference>
<keyword evidence="2" id="KW-0812">Transmembrane</keyword>
<dbReference type="SUPFAM" id="SSF49313">
    <property type="entry name" value="Cadherin-like"/>
    <property type="match status" value="3"/>
</dbReference>
<dbReference type="InterPro" id="IPR020894">
    <property type="entry name" value="Cadherin_CS"/>
</dbReference>
<dbReference type="AlphaFoldDB" id="A0A7R8WNR9"/>
<sequence length="479" mass="54340">MAIISFILWQLSEFNFEVLARDGGVEPQETTVPVKIKVVDLENKAPNWEEYPRAPVTISEMTPVGSTFLSLSARSGIEDNPVVFYSLIDGSSASTNKKNTFFLQQRQDGDKMWADIKVNKRLDYEKLKEYNLTIKVTNNGPQKLSKETIVTILLEDENDEIPLFEELEDITVLEGEPPGTRVTQIKATDKDGVYPNNAVRVTYRIVPSPNNDGDKYFHIDPRTGIITTRQIFDREEKQAYALQIEAIDGARSARPDVRGENRVTKFIRIGVADKNDNPPYFDKDVYEAEVDENEDKGHTVLTVIAHDKDESSRIRYEITKGNVAGAFGVKNMTGAIYVVGSLDFETRNRHIINKKRKALGVIASLKDLPLVTIKTAIRIYHMKIEPMMTYLVDVIAPNMTSAQMLEMDRVKAAFLKRALAVHRSSSSTLAHELCGVSTLCEDQYAKGIQFHRLAWEEYKEIREERGLVHCEQVPRFCLF</sequence>
<reference evidence="7" key="1">
    <citation type="submission" date="2020-11" db="EMBL/GenBank/DDBJ databases">
        <authorList>
            <person name="Tran Van P."/>
        </authorList>
    </citation>
    <scope>NUCLEOTIDE SEQUENCE</scope>
</reference>
<gene>
    <name evidence="7" type="ORF">CTOB1V02_LOCUS11810</name>
</gene>
<dbReference type="SMART" id="SM00112">
    <property type="entry name" value="CA"/>
    <property type="match status" value="3"/>
</dbReference>
<evidence type="ECO:0000256" key="1">
    <source>
        <dbReference type="ARBA" id="ARBA00004370"/>
    </source>
</evidence>
<protein>
    <submittedName>
        <fullName evidence="7">Uncharacterized protein</fullName>
    </submittedName>
</protein>
<keyword evidence="3" id="KW-0677">Repeat</keyword>
<proteinExistence type="predicted"/>
<dbReference type="PROSITE" id="PS50268">
    <property type="entry name" value="CADHERIN_2"/>
    <property type="match status" value="3"/>
</dbReference>
<dbReference type="GO" id="GO:0005886">
    <property type="term" value="C:plasma membrane"/>
    <property type="evidence" value="ECO:0007669"/>
    <property type="project" value="InterPro"/>
</dbReference>
<dbReference type="PANTHER" id="PTHR24026">
    <property type="entry name" value="FAT ATYPICAL CADHERIN-RELATED"/>
    <property type="match status" value="1"/>
</dbReference>
<dbReference type="InterPro" id="IPR015919">
    <property type="entry name" value="Cadherin-like_sf"/>
</dbReference>
<name>A0A7R8WNR9_9CRUS</name>
<comment type="subcellular location">
    <subcellularLocation>
        <location evidence="1">Membrane</location>
    </subcellularLocation>
</comment>
<dbReference type="PRINTS" id="PR00205">
    <property type="entry name" value="CADHERIN"/>
</dbReference>
<dbReference type="GO" id="GO:0007156">
    <property type="term" value="P:homophilic cell adhesion via plasma membrane adhesion molecules"/>
    <property type="evidence" value="ECO:0007669"/>
    <property type="project" value="InterPro"/>
</dbReference>
<evidence type="ECO:0000256" key="6">
    <source>
        <dbReference type="ARBA" id="ARBA00023136"/>
    </source>
</evidence>
<dbReference type="Pfam" id="PF00028">
    <property type="entry name" value="Cadherin"/>
    <property type="match status" value="3"/>
</dbReference>
<keyword evidence="4" id="KW-0106">Calcium</keyword>
<dbReference type="EMBL" id="OB667456">
    <property type="protein sequence ID" value="CAD7233992.1"/>
    <property type="molecule type" value="Genomic_DNA"/>
</dbReference>
<evidence type="ECO:0000313" key="7">
    <source>
        <dbReference type="EMBL" id="CAD7233992.1"/>
    </source>
</evidence>
<dbReference type="PANTHER" id="PTHR24026:SF133">
    <property type="entry name" value="CADHERIN-RELATED FAMILY MEMBER 2"/>
    <property type="match status" value="1"/>
</dbReference>
<dbReference type="CDD" id="cd11304">
    <property type="entry name" value="Cadherin_repeat"/>
    <property type="match status" value="4"/>
</dbReference>
<keyword evidence="5" id="KW-1133">Transmembrane helix</keyword>
<evidence type="ECO:0000256" key="2">
    <source>
        <dbReference type="ARBA" id="ARBA00022692"/>
    </source>
</evidence>
<dbReference type="Gene3D" id="2.60.40.60">
    <property type="entry name" value="Cadherins"/>
    <property type="match status" value="3"/>
</dbReference>
<dbReference type="PROSITE" id="PS00232">
    <property type="entry name" value="CADHERIN_1"/>
    <property type="match status" value="1"/>
</dbReference>
<evidence type="ECO:0000256" key="4">
    <source>
        <dbReference type="ARBA" id="ARBA00022837"/>
    </source>
</evidence>
<organism evidence="7">
    <name type="scientific">Cyprideis torosa</name>
    <dbReference type="NCBI Taxonomy" id="163714"/>
    <lineage>
        <taxon>Eukaryota</taxon>
        <taxon>Metazoa</taxon>
        <taxon>Ecdysozoa</taxon>
        <taxon>Arthropoda</taxon>
        <taxon>Crustacea</taxon>
        <taxon>Oligostraca</taxon>
        <taxon>Ostracoda</taxon>
        <taxon>Podocopa</taxon>
        <taxon>Podocopida</taxon>
        <taxon>Cytherocopina</taxon>
        <taxon>Cytheroidea</taxon>
        <taxon>Cytherideidae</taxon>
        <taxon>Cyprideis</taxon>
    </lineage>
</organism>
<dbReference type="GO" id="GO:0005509">
    <property type="term" value="F:calcium ion binding"/>
    <property type="evidence" value="ECO:0007669"/>
    <property type="project" value="UniProtKB-UniRule"/>
</dbReference>
<evidence type="ECO:0000256" key="3">
    <source>
        <dbReference type="ARBA" id="ARBA00022737"/>
    </source>
</evidence>
<accession>A0A7R8WNR9</accession>
<evidence type="ECO:0000256" key="5">
    <source>
        <dbReference type="ARBA" id="ARBA00022989"/>
    </source>
</evidence>